<comment type="caution">
    <text evidence="2">The sequence shown here is derived from an EMBL/GenBank/DDBJ whole genome shotgun (WGS) entry which is preliminary data.</text>
</comment>
<evidence type="ECO:0000313" key="2">
    <source>
        <dbReference type="EMBL" id="MBB6039813.1"/>
    </source>
</evidence>
<name>A0A841FYJ2_9ACTN</name>
<dbReference type="InterPro" id="IPR014710">
    <property type="entry name" value="RmlC-like_jellyroll"/>
</dbReference>
<evidence type="ECO:0000259" key="1">
    <source>
        <dbReference type="Pfam" id="PF12973"/>
    </source>
</evidence>
<dbReference type="RefSeq" id="WP_184792893.1">
    <property type="nucleotide sequence ID" value="NZ_BONT01000086.1"/>
</dbReference>
<dbReference type="EMBL" id="JACHGT010000026">
    <property type="protein sequence ID" value="MBB6039813.1"/>
    <property type="molecule type" value="Genomic_DNA"/>
</dbReference>
<protein>
    <submittedName>
        <fullName evidence="2">Quercetin dioxygenase-like cupin family protein</fullName>
    </submittedName>
</protein>
<keyword evidence="2" id="KW-0560">Oxidoreductase</keyword>
<accession>A0A841FYJ2</accession>
<keyword evidence="2" id="KW-0223">Dioxygenase</keyword>
<organism evidence="2 3">
    <name type="scientific">Phytomonospora endophytica</name>
    <dbReference type="NCBI Taxonomy" id="714109"/>
    <lineage>
        <taxon>Bacteria</taxon>
        <taxon>Bacillati</taxon>
        <taxon>Actinomycetota</taxon>
        <taxon>Actinomycetes</taxon>
        <taxon>Micromonosporales</taxon>
        <taxon>Micromonosporaceae</taxon>
        <taxon>Phytomonospora</taxon>
    </lineage>
</organism>
<dbReference type="AlphaFoldDB" id="A0A841FYJ2"/>
<feature type="domain" description="ChrR-like cupin" evidence="1">
    <location>
        <begin position="12"/>
        <end position="103"/>
    </location>
</feature>
<dbReference type="Proteomes" id="UP000548476">
    <property type="component" value="Unassembled WGS sequence"/>
</dbReference>
<dbReference type="Pfam" id="PF12973">
    <property type="entry name" value="Cupin_7"/>
    <property type="match status" value="1"/>
</dbReference>
<dbReference type="Gene3D" id="2.60.120.10">
    <property type="entry name" value="Jelly Rolls"/>
    <property type="match status" value="1"/>
</dbReference>
<gene>
    <name evidence="2" type="ORF">HNR73_007712</name>
</gene>
<dbReference type="SUPFAM" id="SSF51182">
    <property type="entry name" value="RmlC-like cupins"/>
    <property type="match status" value="1"/>
</dbReference>
<proteinExistence type="predicted"/>
<dbReference type="GO" id="GO:0051213">
    <property type="term" value="F:dioxygenase activity"/>
    <property type="evidence" value="ECO:0007669"/>
    <property type="project" value="UniProtKB-KW"/>
</dbReference>
<reference evidence="2 3" key="1">
    <citation type="submission" date="2020-08" db="EMBL/GenBank/DDBJ databases">
        <title>Genomic Encyclopedia of Type Strains, Phase IV (KMG-IV): sequencing the most valuable type-strain genomes for metagenomic binning, comparative biology and taxonomic classification.</title>
        <authorList>
            <person name="Goeker M."/>
        </authorList>
    </citation>
    <scope>NUCLEOTIDE SEQUENCE [LARGE SCALE GENOMIC DNA]</scope>
    <source>
        <strain evidence="2 3">YIM 65646</strain>
    </source>
</reference>
<dbReference type="InterPro" id="IPR025979">
    <property type="entry name" value="ChrR-like_cupin_dom"/>
</dbReference>
<sequence>MTTAPEDFVTSVHLDDITPTDIAPGITRLALPGNAVAARAFDFAPGTRWPEVDQHPADELVYVADGELLDNGRRYPAGSFLHYWPGSRHQPGTETGARIMVFTAA</sequence>
<keyword evidence="3" id="KW-1185">Reference proteome</keyword>
<dbReference type="InterPro" id="IPR011051">
    <property type="entry name" value="RmlC_Cupin_sf"/>
</dbReference>
<evidence type="ECO:0000313" key="3">
    <source>
        <dbReference type="Proteomes" id="UP000548476"/>
    </source>
</evidence>